<evidence type="ECO:0000313" key="1">
    <source>
        <dbReference type="EMBL" id="RNA09645.1"/>
    </source>
</evidence>
<dbReference type="EMBL" id="REGN01006417">
    <property type="protein sequence ID" value="RNA09645.1"/>
    <property type="molecule type" value="Genomic_DNA"/>
</dbReference>
<dbReference type="OrthoDB" id="2107166at2759"/>
<keyword evidence="2" id="KW-1185">Reference proteome</keyword>
<accession>A0A3M7QFC6</accession>
<organism evidence="1 2">
    <name type="scientific">Brachionus plicatilis</name>
    <name type="common">Marine rotifer</name>
    <name type="synonym">Brachionus muelleri</name>
    <dbReference type="NCBI Taxonomy" id="10195"/>
    <lineage>
        <taxon>Eukaryota</taxon>
        <taxon>Metazoa</taxon>
        <taxon>Spiralia</taxon>
        <taxon>Gnathifera</taxon>
        <taxon>Rotifera</taxon>
        <taxon>Eurotatoria</taxon>
        <taxon>Monogononta</taxon>
        <taxon>Pseudotrocha</taxon>
        <taxon>Ploima</taxon>
        <taxon>Brachionidae</taxon>
        <taxon>Brachionus</taxon>
    </lineage>
</organism>
<gene>
    <name evidence="1" type="ORF">BpHYR1_004177</name>
</gene>
<comment type="caution">
    <text evidence="1">The sequence shown here is derived from an EMBL/GenBank/DDBJ whole genome shotgun (WGS) entry which is preliminary data.</text>
</comment>
<proteinExistence type="predicted"/>
<evidence type="ECO:0000313" key="2">
    <source>
        <dbReference type="Proteomes" id="UP000276133"/>
    </source>
</evidence>
<name>A0A3M7QFC6_BRAPC</name>
<reference evidence="1 2" key="1">
    <citation type="journal article" date="2018" name="Sci. Rep.">
        <title>Genomic signatures of local adaptation to the degree of environmental predictability in rotifers.</title>
        <authorList>
            <person name="Franch-Gras L."/>
            <person name="Hahn C."/>
            <person name="Garcia-Roger E.M."/>
            <person name="Carmona M.J."/>
            <person name="Serra M."/>
            <person name="Gomez A."/>
        </authorList>
    </citation>
    <scope>NUCLEOTIDE SEQUENCE [LARGE SCALE GENOMIC DNA]</scope>
    <source>
        <strain evidence="1">HYR1</strain>
    </source>
</reference>
<dbReference type="AlphaFoldDB" id="A0A3M7QFC6"/>
<protein>
    <submittedName>
        <fullName evidence="1">Uncharacterized protein</fullName>
    </submittedName>
</protein>
<dbReference type="Proteomes" id="UP000276133">
    <property type="component" value="Unassembled WGS sequence"/>
</dbReference>
<sequence>MYNLQRDACTNKNQNLAHIPALLFDFLAFSFKAFAFGLSGGQPLLFDNCGSCWVIFGTDTLIEVDVCVDWIFVSRESLDLKTRQTCSFSLWNKSQGDYGCQTLQFSKIMLNMTRHVMSNNGSLSN</sequence>